<evidence type="ECO:0000256" key="1">
    <source>
        <dbReference type="ARBA" id="ARBA00022801"/>
    </source>
</evidence>
<feature type="region of interest" description="Disordered" evidence="2">
    <location>
        <begin position="452"/>
        <end position="471"/>
    </location>
</feature>
<dbReference type="InterPro" id="IPR051200">
    <property type="entry name" value="Host-pathogen_enzymatic-act"/>
</dbReference>
<accession>A0A517TXZ2</accession>
<dbReference type="AlphaFoldDB" id="A0A517TXZ2"/>
<feature type="compositionally biased region" description="Basic and acidic residues" evidence="2">
    <location>
        <begin position="452"/>
        <end position="465"/>
    </location>
</feature>
<evidence type="ECO:0000313" key="4">
    <source>
        <dbReference type="Proteomes" id="UP000317909"/>
    </source>
</evidence>
<dbReference type="Gene3D" id="3.40.720.10">
    <property type="entry name" value="Alkaline Phosphatase, subunit A"/>
    <property type="match status" value="1"/>
</dbReference>
<evidence type="ECO:0000313" key="3">
    <source>
        <dbReference type="EMBL" id="QDT73258.1"/>
    </source>
</evidence>
<dbReference type="PANTHER" id="PTHR47197:SF3">
    <property type="entry name" value="DIHYDRO-HEME D1 DEHYDROGENASE"/>
    <property type="match status" value="1"/>
</dbReference>
<dbReference type="Pfam" id="PF04185">
    <property type="entry name" value="Phosphoesterase"/>
    <property type="match status" value="1"/>
</dbReference>
<dbReference type="InterPro" id="IPR007312">
    <property type="entry name" value="Phosphoesterase"/>
</dbReference>
<reference evidence="3 4" key="1">
    <citation type="submission" date="2019-02" db="EMBL/GenBank/DDBJ databases">
        <title>Deep-cultivation of Planctomycetes and their phenomic and genomic characterization uncovers novel biology.</title>
        <authorList>
            <person name="Wiegand S."/>
            <person name="Jogler M."/>
            <person name="Boedeker C."/>
            <person name="Pinto D."/>
            <person name="Vollmers J."/>
            <person name="Rivas-Marin E."/>
            <person name="Kohn T."/>
            <person name="Peeters S.H."/>
            <person name="Heuer A."/>
            <person name="Rast P."/>
            <person name="Oberbeckmann S."/>
            <person name="Bunk B."/>
            <person name="Jeske O."/>
            <person name="Meyerdierks A."/>
            <person name="Storesund J.E."/>
            <person name="Kallscheuer N."/>
            <person name="Luecker S."/>
            <person name="Lage O.M."/>
            <person name="Pohl T."/>
            <person name="Merkel B.J."/>
            <person name="Hornburger P."/>
            <person name="Mueller R.-W."/>
            <person name="Bruemmer F."/>
            <person name="Labrenz M."/>
            <person name="Spormann A.M."/>
            <person name="Op den Camp H."/>
            <person name="Overmann J."/>
            <person name="Amann R."/>
            <person name="Jetten M.S.M."/>
            <person name="Mascher T."/>
            <person name="Medema M.H."/>
            <person name="Devos D.P."/>
            <person name="Kaster A.-K."/>
            <person name="Ovreas L."/>
            <person name="Rohde M."/>
            <person name="Galperin M.Y."/>
            <person name="Jogler C."/>
        </authorList>
    </citation>
    <scope>NUCLEOTIDE SEQUENCE [LARGE SCALE GENOMIC DNA]</scope>
    <source>
        <strain evidence="3 4">I41</strain>
    </source>
</reference>
<organism evidence="3 4">
    <name type="scientific">Lacipirellula limnantheis</name>
    <dbReference type="NCBI Taxonomy" id="2528024"/>
    <lineage>
        <taxon>Bacteria</taxon>
        <taxon>Pseudomonadati</taxon>
        <taxon>Planctomycetota</taxon>
        <taxon>Planctomycetia</taxon>
        <taxon>Pirellulales</taxon>
        <taxon>Lacipirellulaceae</taxon>
        <taxon>Lacipirellula</taxon>
    </lineage>
</organism>
<protein>
    <submittedName>
        <fullName evidence="3">Phosphoesterase family protein</fullName>
    </submittedName>
</protein>
<keyword evidence="1" id="KW-0378">Hydrolase</keyword>
<keyword evidence="4" id="KW-1185">Reference proteome</keyword>
<sequence>MKDLPSRARLFRTTDQHHPEDARAGDMNALRLTAIVLGTVLCTPSVALSDPPEIAETGSLGANKSPARRLPGQQSGGEILLPTQWSLMPAGKQIALGDFPVNVALHPKEPWAAVLHAGFGAHEIVIVDLSEGMVVSRVVLPQCFYGLCFDPQGKRLFASGGEFAVVHQFQFADGLLSDQRRIQVADPNKNFIPAGLACSVDGQSLFSANAWGDTLARISLSDPAPPKHHDLGKDSYPYAPLPSPDGKRVFVSLWNQSAVAVFDVVADKFVGRWSTASHPTEMTLSPDAKELYVACANGNTVVVLDADTGDTLETINSALYPQAPHGSTPNSLALSPNGKVLFIANADNNNLAVIDVSERGRSRSLGYIPVGWYPTSVRYSAVDNHIYVANGKGLSPKANRQGPNPLIPAGSAGTLREYIGGLLRGTLSVIPAPSPEEMARYTKQTYKCSPLKSDRSAVTKPREQDNPIPAKVGDASPIKHCVYIIKENRTYDQVFGDLPKGNGDASLCLFPERVTPNHHALARQFVTLDNFYVEGEVSADGHEWTMAAYATDFVEKTWPLNYRKGGRGIFRYPSEGALPIAFSAGGYIWDRCKEREVTYRSYGEFVANAEKAGDPGTVSMPALEGHFDPLYRSFDMEYSDVDRAKRFITELRQFEQAGEMPRLIVMRLPNDHTSGTKVGAHTPIAAVGDNDLALGLVVEALSHSKFWKETAIFVVEDDAQNGSDHVDAHRTVALVISPFTKREHVDSNMYSTASMLRTMELILGLEPMSQFDAAALPMYESFQPKADLRPYDHRAANVDLNAVNAPEAPLSDLSAKLDFSREDAADDLVLNQIVWKAVRGPDSVMPAPVRAGFFFARPGSDEDDDDD</sequence>
<dbReference type="InterPro" id="IPR011048">
    <property type="entry name" value="Haem_d1_sf"/>
</dbReference>
<dbReference type="SUPFAM" id="SSF53649">
    <property type="entry name" value="Alkaline phosphatase-like"/>
    <property type="match status" value="1"/>
</dbReference>
<name>A0A517TXZ2_9BACT</name>
<feature type="region of interest" description="Disordered" evidence="2">
    <location>
        <begin position="1"/>
        <end position="23"/>
    </location>
</feature>
<feature type="region of interest" description="Disordered" evidence="2">
    <location>
        <begin position="53"/>
        <end position="73"/>
    </location>
</feature>
<dbReference type="PANTHER" id="PTHR47197">
    <property type="entry name" value="PROTEIN NIRF"/>
    <property type="match status" value="1"/>
</dbReference>
<dbReference type="EMBL" id="CP036339">
    <property type="protein sequence ID" value="QDT73258.1"/>
    <property type="molecule type" value="Genomic_DNA"/>
</dbReference>
<dbReference type="Gene3D" id="2.130.10.10">
    <property type="entry name" value="YVTN repeat-like/Quinoprotein amine dehydrogenase"/>
    <property type="match status" value="2"/>
</dbReference>
<dbReference type="InterPro" id="IPR015943">
    <property type="entry name" value="WD40/YVTN_repeat-like_dom_sf"/>
</dbReference>
<dbReference type="GO" id="GO:0016788">
    <property type="term" value="F:hydrolase activity, acting on ester bonds"/>
    <property type="evidence" value="ECO:0007669"/>
    <property type="project" value="InterPro"/>
</dbReference>
<dbReference type="SUPFAM" id="SSF51004">
    <property type="entry name" value="C-terminal (heme d1) domain of cytochrome cd1-nitrite reductase"/>
    <property type="match status" value="1"/>
</dbReference>
<evidence type="ECO:0000256" key="2">
    <source>
        <dbReference type="SAM" id="MobiDB-lite"/>
    </source>
</evidence>
<dbReference type="InterPro" id="IPR017850">
    <property type="entry name" value="Alkaline_phosphatase_core_sf"/>
</dbReference>
<dbReference type="KEGG" id="llh:I41_24470"/>
<gene>
    <name evidence="3" type="ORF">I41_24470</name>
</gene>
<proteinExistence type="predicted"/>
<dbReference type="Proteomes" id="UP000317909">
    <property type="component" value="Chromosome"/>
</dbReference>